<evidence type="ECO:0000313" key="3">
    <source>
        <dbReference type="Proteomes" id="UP000186922"/>
    </source>
</evidence>
<name>A0A1D1VVM2_RAMVA</name>
<organism evidence="2 3">
    <name type="scientific">Ramazzottius varieornatus</name>
    <name type="common">Water bear</name>
    <name type="synonym">Tardigrade</name>
    <dbReference type="NCBI Taxonomy" id="947166"/>
    <lineage>
        <taxon>Eukaryota</taxon>
        <taxon>Metazoa</taxon>
        <taxon>Ecdysozoa</taxon>
        <taxon>Tardigrada</taxon>
        <taxon>Eutardigrada</taxon>
        <taxon>Parachela</taxon>
        <taxon>Hypsibioidea</taxon>
        <taxon>Ramazzottiidae</taxon>
        <taxon>Ramazzottius</taxon>
    </lineage>
</organism>
<proteinExistence type="predicted"/>
<gene>
    <name evidence="2" type="primary">RvY_14213-1</name>
    <name evidence="2" type="synonym">RvY_14213.1</name>
    <name evidence="2" type="ORF">RvY_14213</name>
</gene>
<reference evidence="2 3" key="1">
    <citation type="journal article" date="2016" name="Nat. Commun.">
        <title>Extremotolerant tardigrade genome and improved radiotolerance of human cultured cells by tardigrade-unique protein.</title>
        <authorList>
            <person name="Hashimoto T."/>
            <person name="Horikawa D.D."/>
            <person name="Saito Y."/>
            <person name="Kuwahara H."/>
            <person name="Kozuka-Hata H."/>
            <person name="Shin-I T."/>
            <person name="Minakuchi Y."/>
            <person name="Ohishi K."/>
            <person name="Motoyama A."/>
            <person name="Aizu T."/>
            <person name="Enomoto A."/>
            <person name="Kondo K."/>
            <person name="Tanaka S."/>
            <person name="Hara Y."/>
            <person name="Koshikawa S."/>
            <person name="Sagara H."/>
            <person name="Miura T."/>
            <person name="Yokobori S."/>
            <person name="Miyagawa K."/>
            <person name="Suzuki Y."/>
            <person name="Kubo T."/>
            <person name="Oyama M."/>
            <person name="Kohara Y."/>
            <person name="Fujiyama A."/>
            <person name="Arakawa K."/>
            <person name="Katayama T."/>
            <person name="Toyoda A."/>
            <person name="Kunieda T."/>
        </authorList>
    </citation>
    <scope>NUCLEOTIDE SEQUENCE [LARGE SCALE GENOMIC DNA]</scope>
    <source>
        <strain evidence="2 3">YOKOZUNA-1</strain>
    </source>
</reference>
<feature type="region of interest" description="Disordered" evidence="1">
    <location>
        <begin position="161"/>
        <end position="187"/>
    </location>
</feature>
<sequence>MNPLHLVPLQQEMSASPNHPLQKPRPSTARLLIDYVYTARLPLLDYVYNPRLKGLVNALEDCQRLFLRSINLAPASEDTSTERNCHRLRQVGLEPLVLKRIKASLILAYKMVPDLVPVSSPFFILILQLLPFPPLQVAHEQLQRSELTRSRFNWLDLRTMDGPPEARTSHSPSSSPKSGTISRSMPLPMKPFQAFL</sequence>
<dbReference type="EMBL" id="BDGG01000010">
    <property type="protein sequence ID" value="GAV03838.1"/>
    <property type="molecule type" value="Genomic_DNA"/>
</dbReference>
<evidence type="ECO:0000313" key="2">
    <source>
        <dbReference type="EMBL" id="GAV03838.1"/>
    </source>
</evidence>
<protein>
    <submittedName>
        <fullName evidence="2">Uncharacterized protein</fullName>
    </submittedName>
</protein>
<evidence type="ECO:0000256" key="1">
    <source>
        <dbReference type="SAM" id="MobiDB-lite"/>
    </source>
</evidence>
<dbReference type="AlphaFoldDB" id="A0A1D1VVM2"/>
<keyword evidence="3" id="KW-1185">Reference proteome</keyword>
<accession>A0A1D1VVM2</accession>
<comment type="caution">
    <text evidence="2">The sequence shown here is derived from an EMBL/GenBank/DDBJ whole genome shotgun (WGS) entry which is preliminary data.</text>
</comment>
<feature type="compositionally biased region" description="Low complexity" evidence="1">
    <location>
        <begin position="169"/>
        <end position="184"/>
    </location>
</feature>
<dbReference type="Proteomes" id="UP000186922">
    <property type="component" value="Unassembled WGS sequence"/>
</dbReference>